<dbReference type="Gene3D" id="2.40.100.10">
    <property type="entry name" value="Cyclophilin-like"/>
    <property type="match status" value="1"/>
</dbReference>
<dbReference type="PANTHER" id="PTHR34698">
    <property type="entry name" value="5-OXOPROLINASE SUBUNIT B"/>
    <property type="match status" value="1"/>
</dbReference>
<evidence type="ECO:0000256" key="3">
    <source>
        <dbReference type="ARBA" id="ARBA00022840"/>
    </source>
</evidence>
<keyword evidence="2 5" id="KW-0378">Hydrolase</keyword>
<accession>A0A9D2H446</accession>
<dbReference type="SUPFAM" id="SSF50891">
    <property type="entry name" value="Cyclophilin-like"/>
    <property type="match status" value="1"/>
</dbReference>
<reference evidence="5" key="1">
    <citation type="journal article" date="2021" name="PeerJ">
        <title>Extensive microbial diversity within the chicken gut microbiome revealed by metagenomics and culture.</title>
        <authorList>
            <person name="Gilroy R."/>
            <person name="Ravi A."/>
            <person name="Getino M."/>
            <person name="Pursley I."/>
            <person name="Horton D.L."/>
            <person name="Alikhan N.F."/>
            <person name="Baker D."/>
            <person name="Gharbi K."/>
            <person name="Hall N."/>
            <person name="Watson M."/>
            <person name="Adriaenssens E.M."/>
            <person name="Foster-Nyarko E."/>
            <person name="Jarju S."/>
            <person name="Secka A."/>
            <person name="Antonio M."/>
            <person name="Oren A."/>
            <person name="Chaudhuri R.R."/>
            <person name="La Ragione R."/>
            <person name="Hildebrand F."/>
            <person name="Pallen M.J."/>
        </authorList>
    </citation>
    <scope>NUCLEOTIDE SEQUENCE</scope>
    <source>
        <strain evidence="5">ChiHjej8B7-3636</strain>
    </source>
</reference>
<name>A0A9D2H446_9MICO</name>
<dbReference type="AlphaFoldDB" id="A0A9D2H446"/>
<dbReference type="InterPro" id="IPR010016">
    <property type="entry name" value="PxpB"/>
</dbReference>
<dbReference type="EMBL" id="DXAM01000018">
    <property type="protein sequence ID" value="HJA03454.1"/>
    <property type="molecule type" value="Genomic_DNA"/>
</dbReference>
<dbReference type="PANTHER" id="PTHR34698:SF2">
    <property type="entry name" value="5-OXOPROLINASE SUBUNIT B"/>
    <property type="match status" value="1"/>
</dbReference>
<evidence type="ECO:0000313" key="5">
    <source>
        <dbReference type="EMBL" id="HJA03454.1"/>
    </source>
</evidence>
<dbReference type="Pfam" id="PF02682">
    <property type="entry name" value="CT_C_D"/>
    <property type="match status" value="1"/>
</dbReference>
<sequence length="239" mass="25417">MTVEIRIQETGESAIRVSGVSGDREIDWRAVHKIARAVTAPGIDGVHSAIPTYESVLIEFDVERTSLAAMHAIVQAVAGELDPHEPLTHAPRAFVVPVLYGGAHGPDLADVARLTGLSEEDVIAAHLAPTYVIRCLGAPGGSPMLDGPELPVPVPRLTSPRTHVPQGVVSLAGRQATITPAAAPGGWSLIGRTPFTMIDLSSEPLVPYAPGDTLRFERIDAERFRELEGQRLRATEAAL</sequence>
<protein>
    <submittedName>
        <fullName evidence="5">Allophanate hydrolase subunit 1</fullName>
    </submittedName>
</protein>
<dbReference type="InterPro" id="IPR003833">
    <property type="entry name" value="CT_C_D"/>
</dbReference>
<keyword evidence="3" id="KW-0067">ATP-binding</keyword>
<dbReference type="SUPFAM" id="SSF160467">
    <property type="entry name" value="PH0987 N-terminal domain-like"/>
    <property type="match status" value="1"/>
</dbReference>
<dbReference type="SMART" id="SM00796">
    <property type="entry name" value="AHS1"/>
    <property type="match status" value="1"/>
</dbReference>
<organism evidence="5 6">
    <name type="scientific">Candidatus Microbacterium stercoravium</name>
    <dbReference type="NCBI Taxonomy" id="2838697"/>
    <lineage>
        <taxon>Bacteria</taxon>
        <taxon>Bacillati</taxon>
        <taxon>Actinomycetota</taxon>
        <taxon>Actinomycetes</taxon>
        <taxon>Micrococcales</taxon>
        <taxon>Microbacteriaceae</taxon>
        <taxon>Microbacterium</taxon>
    </lineage>
</organism>
<gene>
    <name evidence="5" type="ORF">H9800_01145</name>
</gene>
<evidence type="ECO:0000313" key="6">
    <source>
        <dbReference type="Proteomes" id="UP000824220"/>
    </source>
</evidence>
<dbReference type="InterPro" id="IPR029000">
    <property type="entry name" value="Cyclophilin-like_dom_sf"/>
</dbReference>
<evidence type="ECO:0000256" key="1">
    <source>
        <dbReference type="ARBA" id="ARBA00022741"/>
    </source>
</evidence>
<reference evidence="5" key="2">
    <citation type="submission" date="2021-04" db="EMBL/GenBank/DDBJ databases">
        <authorList>
            <person name="Gilroy R."/>
        </authorList>
    </citation>
    <scope>NUCLEOTIDE SEQUENCE</scope>
    <source>
        <strain evidence="5">ChiHjej8B7-3636</strain>
    </source>
</reference>
<dbReference type="GO" id="GO:0016787">
    <property type="term" value="F:hydrolase activity"/>
    <property type="evidence" value="ECO:0007669"/>
    <property type="project" value="UniProtKB-KW"/>
</dbReference>
<proteinExistence type="predicted"/>
<dbReference type="GO" id="GO:0005524">
    <property type="term" value="F:ATP binding"/>
    <property type="evidence" value="ECO:0007669"/>
    <property type="project" value="UniProtKB-KW"/>
</dbReference>
<comment type="caution">
    <text evidence="5">The sequence shown here is derived from an EMBL/GenBank/DDBJ whole genome shotgun (WGS) entry which is preliminary data.</text>
</comment>
<dbReference type="Proteomes" id="UP000824220">
    <property type="component" value="Unassembled WGS sequence"/>
</dbReference>
<evidence type="ECO:0000256" key="2">
    <source>
        <dbReference type="ARBA" id="ARBA00022801"/>
    </source>
</evidence>
<dbReference type="Gene3D" id="3.30.1360.40">
    <property type="match status" value="1"/>
</dbReference>
<keyword evidence="1" id="KW-0547">Nucleotide-binding</keyword>
<feature type="domain" description="Carboxyltransferase" evidence="4">
    <location>
        <begin position="5"/>
        <end position="208"/>
    </location>
</feature>
<evidence type="ECO:0000259" key="4">
    <source>
        <dbReference type="SMART" id="SM00796"/>
    </source>
</evidence>